<keyword evidence="3" id="KW-0698">rRNA processing</keyword>
<evidence type="ECO:0000256" key="4">
    <source>
        <dbReference type="ARBA" id="ARBA00023242"/>
    </source>
</evidence>
<gene>
    <name evidence="6" type="ORF">M9Y10_034061</name>
</gene>
<keyword evidence="2" id="KW-0690">Ribosome biogenesis</keyword>
<keyword evidence="4" id="KW-0539">Nucleus</keyword>
<feature type="compositionally biased region" description="Basic and acidic residues" evidence="5">
    <location>
        <begin position="275"/>
        <end position="311"/>
    </location>
</feature>
<dbReference type="Pfam" id="PF04900">
    <property type="entry name" value="Fcf1"/>
    <property type="match status" value="1"/>
</dbReference>
<feature type="compositionally biased region" description="Acidic residues" evidence="5">
    <location>
        <begin position="195"/>
        <end position="205"/>
    </location>
</feature>
<dbReference type="SUPFAM" id="SSF88723">
    <property type="entry name" value="PIN domain-like"/>
    <property type="match status" value="1"/>
</dbReference>
<evidence type="ECO:0000256" key="1">
    <source>
        <dbReference type="ARBA" id="ARBA00004604"/>
    </source>
</evidence>
<dbReference type="PANTHER" id="PTHR12416">
    <property type="entry name" value="RRNA-PROCESSING PROTEIN UTP23 HOMOLOG"/>
    <property type="match status" value="1"/>
</dbReference>
<evidence type="ECO:0000313" key="6">
    <source>
        <dbReference type="EMBL" id="KAK8889315.1"/>
    </source>
</evidence>
<dbReference type="EMBL" id="JAPFFF010000005">
    <property type="protein sequence ID" value="KAK8889315.1"/>
    <property type="molecule type" value="Genomic_DNA"/>
</dbReference>
<sequence>MNRVSKIKKLKSGFKFYKNSFGLHPPYLILCDSNFLYAAVDSRISLEDTFKTVFKGQIYLKVSKCALDELSQLKGPKFSETKKFAYEHCQRFVCNHQTKKPSQCIYLALRQGFNGCVCTQDQELRRKIHRDFPKTPVFFIANQSIVICPPPKSLKEKIRTELMVKYAPQALKKENAKPQDDIELGTKDDDIKEKDEEEEEEEEFKEDQVENDLKKDKKAQKHEEIDVLQNFDEAEEEGDSKEKGKINENEEITKDVQIDEENIKTDKKKKHRRIKDAEQKVEQEFTEENKNEEISKKDNLEEKTNDNIEPPKHRKKHHRSTNQEDDA</sequence>
<proteinExistence type="predicted"/>
<accession>A0ABR2KDY3</accession>
<reference evidence="6 7" key="1">
    <citation type="submission" date="2024-04" db="EMBL/GenBank/DDBJ databases">
        <title>Tritrichomonas musculus Genome.</title>
        <authorList>
            <person name="Alves-Ferreira E."/>
            <person name="Grigg M."/>
            <person name="Lorenzi H."/>
            <person name="Galac M."/>
        </authorList>
    </citation>
    <scope>NUCLEOTIDE SEQUENCE [LARGE SCALE GENOMIC DNA]</scope>
    <source>
        <strain evidence="6 7">EAF2021</strain>
    </source>
</reference>
<comment type="subcellular location">
    <subcellularLocation>
        <location evidence="1">Nucleus</location>
        <location evidence="1">Nucleolus</location>
    </subcellularLocation>
</comment>
<evidence type="ECO:0000313" key="7">
    <source>
        <dbReference type="Proteomes" id="UP001470230"/>
    </source>
</evidence>
<keyword evidence="7" id="KW-1185">Reference proteome</keyword>
<evidence type="ECO:0000256" key="5">
    <source>
        <dbReference type="SAM" id="MobiDB-lite"/>
    </source>
</evidence>
<comment type="caution">
    <text evidence="6">The sequence shown here is derived from an EMBL/GenBank/DDBJ whole genome shotgun (WGS) entry which is preliminary data.</text>
</comment>
<feature type="compositionally biased region" description="Basic and acidic residues" evidence="5">
    <location>
        <begin position="240"/>
        <end position="265"/>
    </location>
</feature>
<dbReference type="Gene3D" id="3.40.50.1010">
    <property type="entry name" value="5'-nuclease"/>
    <property type="match status" value="1"/>
</dbReference>
<feature type="compositionally biased region" description="Basic and acidic residues" evidence="5">
    <location>
        <begin position="174"/>
        <end position="194"/>
    </location>
</feature>
<dbReference type="InterPro" id="IPR006984">
    <property type="entry name" value="Fcf1/UTP23"/>
</dbReference>
<evidence type="ECO:0000256" key="3">
    <source>
        <dbReference type="ARBA" id="ARBA00022552"/>
    </source>
</evidence>
<dbReference type="Proteomes" id="UP001470230">
    <property type="component" value="Unassembled WGS sequence"/>
</dbReference>
<dbReference type="InterPro" id="IPR029060">
    <property type="entry name" value="PIN-like_dom_sf"/>
</dbReference>
<evidence type="ECO:0000256" key="2">
    <source>
        <dbReference type="ARBA" id="ARBA00022517"/>
    </source>
</evidence>
<organism evidence="6 7">
    <name type="scientific">Tritrichomonas musculus</name>
    <dbReference type="NCBI Taxonomy" id="1915356"/>
    <lineage>
        <taxon>Eukaryota</taxon>
        <taxon>Metamonada</taxon>
        <taxon>Parabasalia</taxon>
        <taxon>Tritrichomonadida</taxon>
        <taxon>Tritrichomonadidae</taxon>
        <taxon>Tritrichomonas</taxon>
    </lineage>
</organism>
<feature type="region of interest" description="Disordered" evidence="5">
    <location>
        <begin position="174"/>
        <end position="327"/>
    </location>
</feature>
<feature type="compositionally biased region" description="Basic and acidic residues" evidence="5">
    <location>
        <begin position="206"/>
        <end position="225"/>
    </location>
</feature>
<protein>
    <submittedName>
        <fullName evidence="6">Small subunit processome component</fullName>
    </submittedName>
</protein>
<name>A0ABR2KDY3_9EUKA</name>